<dbReference type="Pfam" id="PF12833">
    <property type="entry name" value="HTH_18"/>
    <property type="match status" value="1"/>
</dbReference>
<dbReference type="Pfam" id="PF20240">
    <property type="entry name" value="DUF6597"/>
    <property type="match status" value="1"/>
</dbReference>
<dbReference type="InterPro" id="IPR046532">
    <property type="entry name" value="DUF6597"/>
</dbReference>
<evidence type="ECO:0000256" key="1">
    <source>
        <dbReference type="ARBA" id="ARBA00023015"/>
    </source>
</evidence>
<dbReference type="InterPro" id="IPR050204">
    <property type="entry name" value="AraC_XylS_family_regulators"/>
</dbReference>
<dbReference type="SMART" id="SM00342">
    <property type="entry name" value="HTH_ARAC"/>
    <property type="match status" value="1"/>
</dbReference>
<comment type="caution">
    <text evidence="5">The sequence shown here is derived from an EMBL/GenBank/DDBJ whole genome shotgun (WGS) entry which is preliminary data.</text>
</comment>
<sequence length="280" mass="30789">MPALIHRPGPPLDDFVDCFWLWDGYTAPAPRERALPSGTLDIIINLREDRLRIFDRDDPESFERFPGIMISGAHAGHFVIDTAPGASVMGVHFKPGGAFPFLGVPAGDLEGRHAALDALWGASAARLRERLLEARCAADRFSALEGALRARATRPLRRHGAVALALRAFDDPTLRAVAEVNARTGLSPKRLIALFHDEVGLGPKAFWRVRRFQAALRLMDGRRDARGGTRRPVRGAEIAAELGYFDQAHLSREFRAFAGLGPSAYLAQEVERPNHVPLRG</sequence>
<dbReference type="AlphaFoldDB" id="A0A150TGW4"/>
<evidence type="ECO:0000256" key="3">
    <source>
        <dbReference type="ARBA" id="ARBA00023163"/>
    </source>
</evidence>
<keyword evidence="1" id="KW-0805">Transcription regulation</keyword>
<dbReference type="GO" id="GO:0043565">
    <property type="term" value="F:sequence-specific DNA binding"/>
    <property type="evidence" value="ECO:0007669"/>
    <property type="project" value="InterPro"/>
</dbReference>
<dbReference type="Proteomes" id="UP000075502">
    <property type="component" value="Unassembled WGS sequence"/>
</dbReference>
<evidence type="ECO:0000259" key="4">
    <source>
        <dbReference type="PROSITE" id="PS01124"/>
    </source>
</evidence>
<dbReference type="GO" id="GO:0003700">
    <property type="term" value="F:DNA-binding transcription factor activity"/>
    <property type="evidence" value="ECO:0007669"/>
    <property type="project" value="InterPro"/>
</dbReference>
<dbReference type="EMBL" id="JEME01002566">
    <property type="protein sequence ID" value="KYG03876.1"/>
    <property type="molecule type" value="Genomic_DNA"/>
</dbReference>
<name>A0A150TGW4_SORCE</name>
<keyword evidence="2" id="KW-0238">DNA-binding</keyword>
<dbReference type="SUPFAM" id="SSF46689">
    <property type="entry name" value="Homeodomain-like"/>
    <property type="match status" value="1"/>
</dbReference>
<evidence type="ECO:0000313" key="6">
    <source>
        <dbReference type="Proteomes" id="UP000075502"/>
    </source>
</evidence>
<reference evidence="5 6" key="1">
    <citation type="submission" date="2014-02" db="EMBL/GenBank/DDBJ databases">
        <title>The small core and large imbalanced accessory genome model reveals a collaborative survival strategy of Sorangium cellulosum strains in nature.</title>
        <authorList>
            <person name="Han K."/>
            <person name="Peng R."/>
            <person name="Blom J."/>
            <person name="Li Y.-Z."/>
        </authorList>
    </citation>
    <scope>NUCLEOTIDE SEQUENCE [LARGE SCALE GENOMIC DNA]</scope>
    <source>
        <strain evidence="5 6">So0007-03</strain>
    </source>
</reference>
<dbReference type="PANTHER" id="PTHR46796">
    <property type="entry name" value="HTH-TYPE TRANSCRIPTIONAL ACTIVATOR RHAS-RELATED"/>
    <property type="match status" value="1"/>
</dbReference>
<proteinExistence type="predicted"/>
<dbReference type="InterPro" id="IPR009057">
    <property type="entry name" value="Homeodomain-like_sf"/>
</dbReference>
<dbReference type="PROSITE" id="PS01124">
    <property type="entry name" value="HTH_ARAC_FAMILY_2"/>
    <property type="match status" value="1"/>
</dbReference>
<evidence type="ECO:0000313" key="5">
    <source>
        <dbReference type="EMBL" id="KYG03876.1"/>
    </source>
</evidence>
<accession>A0A150TGW4</accession>
<feature type="domain" description="HTH araC/xylS-type" evidence="4">
    <location>
        <begin position="159"/>
        <end position="268"/>
    </location>
</feature>
<organism evidence="5 6">
    <name type="scientific">Sorangium cellulosum</name>
    <name type="common">Polyangium cellulosum</name>
    <dbReference type="NCBI Taxonomy" id="56"/>
    <lineage>
        <taxon>Bacteria</taxon>
        <taxon>Pseudomonadati</taxon>
        <taxon>Myxococcota</taxon>
        <taxon>Polyangia</taxon>
        <taxon>Polyangiales</taxon>
        <taxon>Polyangiaceae</taxon>
        <taxon>Sorangium</taxon>
    </lineage>
</organism>
<evidence type="ECO:0000256" key="2">
    <source>
        <dbReference type="ARBA" id="ARBA00023125"/>
    </source>
</evidence>
<dbReference type="Gene3D" id="1.10.10.60">
    <property type="entry name" value="Homeodomain-like"/>
    <property type="match status" value="1"/>
</dbReference>
<gene>
    <name evidence="5" type="ORF">BE21_49715</name>
</gene>
<dbReference type="InterPro" id="IPR018060">
    <property type="entry name" value="HTH_AraC"/>
</dbReference>
<keyword evidence="3" id="KW-0804">Transcription</keyword>
<protein>
    <recommendedName>
        <fullName evidence="4">HTH araC/xylS-type domain-containing protein</fullName>
    </recommendedName>
</protein>